<sequence>MMNLAEAITINAKARPDHIAIIEGSRVLTYAQLDTHIRSQAGRLHAKGIRPGDLVGLCLGDTTEHIVNLYALAYMGAVILPMDVRWTNAERQRVSDHFQAKLVLVEQDSDRFGTVETVALDKLPKNGEEPVLRTGNEIPLLLSLSSGTTGRPKGPRITHYQMLRRFWTHWINLALNSNARYVSATPLYFGGGRTFAMSVLFAGGTLVLFPPPFQPDALCRELARVDATSVFLVPTQLRKLLELPRETLVPFGRLDLLICSGAPLDTAERVAIDNLCPNFVEYYASTEGGGVTLGTRQTRAKQPDSVGIPVFGVSVEVVGDDHIPLPPGQIGRLRYRGPGVATGYYNDEEAGEDAFRDGWFYPGDLAEIDASGHVSLRGRSKDMILRGGINIYPGDIETILREHDDVNEASVVGWKAGLMGEEIAAFVVGTRPLEQAELEAWCKERLAPYKVPRIFIQVEDLPRNSSGKVLKTQLAERLPVFPVA</sequence>
<dbReference type="GO" id="GO:0016878">
    <property type="term" value="F:acid-thiol ligase activity"/>
    <property type="evidence" value="ECO:0007669"/>
    <property type="project" value="UniProtKB-ARBA"/>
</dbReference>
<feature type="domain" description="AMP-dependent synthetase/ligase" evidence="1">
    <location>
        <begin position="11"/>
        <end position="345"/>
    </location>
</feature>
<dbReference type="PANTHER" id="PTHR43767">
    <property type="entry name" value="LONG-CHAIN-FATTY-ACID--COA LIGASE"/>
    <property type="match status" value="1"/>
</dbReference>
<dbReference type="Pfam" id="PF00501">
    <property type="entry name" value="AMP-binding"/>
    <property type="match status" value="1"/>
</dbReference>
<evidence type="ECO:0000259" key="2">
    <source>
        <dbReference type="Pfam" id="PF13193"/>
    </source>
</evidence>
<dbReference type="InterPro" id="IPR042099">
    <property type="entry name" value="ANL_N_sf"/>
</dbReference>
<dbReference type="EMBL" id="BMZO01000003">
    <property type="protein sequence ID" value="GHC67496.1"/>
    <property type="molecule type" value="Genomic_DNA"/>
</dbReference>
<reference evidence="3" key="2">
    <citation type="submission" date="2020-09" db="EMBL/GenBank/DDBJ databases">
        <authorList>
            <person name="Sun Q."/>
            <person name="Kim S."/>
        </authorList>
    </citation>
    <scope>NUCLEOTIDE SEQUENCE</scope>
    <source>
        <strain evidence="3">KCTC 42097</strain>
    </source>
</reference>
<evidence type="ECO:0000313" key="4">
    <source>
        <dbReference type="Proteomes" id="UP000641137"/>
    </source>
</evidence>
<dbReference type="Proteomes" id="UP000641137">
    <property type="component" value="Unassembled WGS sequence"/>
</dbReference>
<dbReference type="PANTHER" id="PTHR43767:SF1">
    <property type="entry name" value="NONRIBOSOMAL PEPTIDE SYNTHASE PES1 (EUROFUNG)-RELATED"/>
    <property type="match status" value="1"/>
</dbReference>
<dbReference type="InterPro" id="IPR045851">
    <property type="entry name" value="AMP-bd_C_sf"/>
</dbReference>
<dbReference type="RefSeq" id="WP_189488844.1">
    <property type="nucleotide sequence ID" value="NZ_BMZO01000003.1"/>
</dbReference>
<dbReference type="Gene3D" id="3.30.300.30">
    <property type="match status" value="1"/>
</dbReference>
<reference evidence="3" key="1">
    <citation type="journal article" date="2014" name="Int. J. Syst. Evol. Microbiol.">
        <title>Complete genome sequence of Corynebacterium casei LMG S-19264T (=DSM 44701T), isolated from a smear-ripened cheese.</title>
        <authorList>
            <consortium name="US DOE Joint Genome Institute (JGI-PGF)"/>
            <person name="Walter F."/>
            <person name="Albersmeier A."/>
            <person name="Kalinowski J."/>
            <person name="Ruckert C."/>
        </authorList>
    </citation>
    <scope>NUCLEOTIDE SEQUENCE</scope>
    <source>
        <strain evidence="3">KCTC 42097</strain>
    </source>
</reference>
<keyword evidence="4" id="KW-1185">Reference proteome</keyword>
<evidence type="ECO:0000313" key="3">
    <source>
        <dbReference type="EMBL" id="GHC67496.1"/>
    </source>
</evidence>
<dbReference type="InterPro" id="IPR025110">
    <property type="entry name" value="AMP-bd_C"/>
</dbReference>
<organism evidence="3 4">
    <name type="scientific">Limoniibacter endophyticus</name>
    <dbReference type="NCBI Taxonomy" id="1565040"/>
    <lineage>
        <taxon>Bacteria</taxon>
        <taxon>Pseudomonadati</taxon>
        <taxon>Pseudomonadota</taxon>
        <taxon>Alphaproteobacteria</taxon>
        <taxon>Hyphomicrobiales</taxon>
        <taxon>Bartonellaceae</taxon>
        <taxon>Limoniibacter</taxon>
    </lineage>
</organism>
<dbReference type="PROSITE" id="PS00455">
    <property type="entry name" value="AMP_BINDING"/>
    <property type="match status" value="1"/>
</dbReference>
<dbReference type="InterPro" id="IPR000873">
    <property type="entry name" value="AMP-dep_synth/lig_dom"/>
</dbReference>
<keyword evidence="3" id="KW-0436">Ligase</keyword>
<comment type="caution">
    <text evidence="3">The sequence shown here is derived from an EMBL/GenBank/DDBJ whole genome shotgun (WGS) entry which is preliminary data.</text>
</comment>
<proteinExistence type="predicted"/>
<protein>
    <submittedName>
        <fullName evidence="3">Long-chain-fatty-acid--CoA ligase</fullName>
    </submittedName>
</protein>
<accession>A0A8J3DHI4</accession>
<gene>
    <name evidence="3" type="ORF">GCM10010136_11600</name>
</gene>
<dbReference type="AlphaFoldDB" id="A0A8J3DHI4"/>
<dbReference type="InterPro" id="IPR020845">
    <property type="entry name" value="AMP-binding_CS"/>
</dbReference>
<dbReference type="Gene3D" id="3.40.50.12780">
    <property type="entry name" value="N-terminal domain of ligase-like"/>
    <property type="match status" value="1"/>
</dbReference>
<evidence type="ECO:0000259" key="1">
    <source>
        <dbReference type="Pfam" id="PF00501"/>
    </source>
</evidence>
<dbReference type="SUPFAM" id="SSF56801">
    <property type="entry name" value="Acetyl-CoA synthetase-like"/>
    <property type="match status" value="1"/>
</dbReference>
<dbReference type="Pfam" id="PF13193">
    <property type="entry name" value="AMP-binding_C"/>
    <property type="match status" value="1"/>
</dbReference>
<dbReference type="InterPro" id="IPR050237">
    <property type="entry name" value="ATP-dep_AMP-bd_enzyme"/>
</dbReference>
<feature type="domain" description="AMP-binding enzyme C-terminal" evidence="2">
    <location>
        <begin position="396"/>
        <end position="468"/>
    </location>
</feature>
<name>A0A8J3DHI4_9HYPH</name>